<dbReference type="OrthoDB" id="2507437at2759"/>
<evidence type="ECO:0000313" key="2">
    <source>
        <dbReference type="Proteomes" id="UP000037035"/>
    </source>
</evidence>
<accession>A0A0L6VIE0</accession>
<dbReference type="EMBL" id="LAVV01006006">
    <property type="protein sequence ID" value="KNZ60533.1"/>
    <property type="molecule type" value="Genomic_DNA"/>
</dbReference>
<sequence length="83" mass="9037">STEENKGVSISKSTQWDYAYSCVPGETPLRDVMHHTAVSAKESNVAKLEIGEINFETKVQTLSGHAPGPINKHLMAGDTRILN</sequence>
<feature type="non-terminal residue" evidence="1">
    <location>
        <position position="1"/>
    </location>
</feature>
<dbReference type="Proteomes" id="UP000037035">
    <property type="component" value="Unassembled WGS sequence"/>
</dbReference>
<comment type="caution">
    <text evidence="1">The sequence shown here is derived from an EMBL/GenBank/DDBJ whole genome shotgun (WGS) entry which is preliminary data.</text>
</comment>
<keyword evidence="2" id="KW-1185">Reference proteome</keyword>
<protein>
    <submittedName>
        <fullName evidence="1">Uncharacterized protein</fullName>
    </submittedName>
</protein>
<dbReference type="AlphaFoldDB" id="A0A0L6VIE0"/>
<proteinExistence type="predicted"/>
<organism evidence="1 2">
    <name type="scientific">Puccinia sorghi</name>
    <dbReference type="NCBI Taxonomy" id="27349"/>
    <lineage>
        <taxon>Eukaryota</taxon>
        <taxon>Fungi</taxon>
        <taxon>Dikarya</taxon>
        <taxon>Basidiomycota</taxon>
        <taxon>Pucciniomycotina</taxon>
        <taxon>Pucciniomycetes</taxon>
        <taxon>Pucciniales</taxon>
        <taxon>Pucciniaceae</taxon>
        <taxon>Puccinia</taxon>
    </lineage>
</organism>
<reference evidence="1 2" key="1">
    <citation type="submission" date="2015-08" db="EMBL/GenBank/DDBJ databases">
        <title>Next Generation Sequencing and Analysis of the Genome of Puccinia sorghi L Schw, the Causal Agent of Maize Common Rust.</title>
        <authorList>
            <person name="Rochi L."/>
            <person name="Burguener G."/>
            <person name="Darino M."/>
            <person name="Turjanski A."/>
            <person name="Kreff E."/>
            <person name="Dieguez M.J."/>
            <person name="Sacco F."/>
        </authorList>
    </citation>
    <scope>NUCLEOTIDE SEQUENCE [LARGE SCALE GENOMIC DNA]</scope>
    <source>
        <strain evidence="1 2">RO10H11247</strain>
    </source>
</reference>
<name>A0A0L6VIE0_9BASI</name>
<gene>
    <name evidence="1" type="ORF">VP01_15407g1</name>
</gene>
<evidence type="ECO:0000313" key="1">
    <source>
        <dbReference type="EMBL" id="KNZ60533.1"/>
    </source>
</evidence>
<dbReference type="VEuPathDB" id="FungiDB:VP01_15407g1"/>